<reference evidence="3" key="2">
    <citation type="submission" date="2021-09" db="EMBL/GenBank/DDBJ databases">
        <authorList>
            <person name="Gilroy R."/>
        </authorList>
    </citation>
    <scope>NUCLEOTIDE SEQUENCE</scope>
    <source>
        <strain evidence="3">CHK173-2145</strain>
    </source>
</reference>
<accession>A0A921EZA0</accession>
<sequence>MRLNRLTIYGFGKFHDRTFRLAAGLTVLLGPNEAGKSTLTQFISAIFFGFPTKKHPELRYEPLDGSRFGGEIAFTLAGTDYLLSRVDGPRGGKVTLRNTTLNLTLPAATLSRLLAPVDAQLFKNVYAMNEPQLGTVFSASKQELVDRLRHVGAVGSDFWLRQAQQLDRAADDLYKPQGRKPALNQLLQEHATLTAKLNKANASYATYWDLLQHQQQRRQQQTDLQRQLAVQRQIASQYDQQLALWPVYQQWRELASTPTSTHDGFQQRDATALERLTNQVKATQAAQQADQDQLSSLQAQQQLDPLFQDYLLVSGQVDPLIARLPDITIAERERHRLQADQADLQHQADGIEQQYAADGQMPRTFSLATTQRVRQLKSNLTLATQKRRRLQQQLNQLNEQYRQQQPTRQQHKNPLADKQIGWLAAGLIVLVGSMFLPATLFKLAGALLGVAVGYYGVFIVDSSTPASRQQQSLEEDIRDVQAQLREDGQVIDRVTRQLDDIGDAHGLGNIPVDQWTAAQEAIVTWERLTQRLEATTAQQATAAQTVTEFQTAVQRVLPRAAANDLTALITQLKTLQATQQRLQSQESDVTAIAARLKRDQVASDQAHQAVTTFLRTRNVRSTDAFYRQYEQVRAQGNRLSQRAALAQQMGDQQLAALQRVSDQTTLRQQETAATQQVTTLQHQLDTVTEALATGAGQLAHLTASGTQATLRQQLANLETRMQSLTQDWMVDRLVSQWIAATLAAASGDRLPQIVKTASQFYGKLTENRYTEIELTPTTLRVRRPDGAWRSVSQLSRGTAEQLDFAVKLAFAVVMAEQVAMPVVIDDGLVNFDDQRRRAAYRLLATISAKVQVILLTADPVVADELTTETLIRLTD</sequence>
<dbReference type="AlphaFoldDB" id="A0A921EZA0"/>
<proteinExistence type="predicted"/>
<feature type="domain" description="YhaN AAA" evidence="2">
    <location>
        <begin position="1"/>
        <end position="204"/>
    </location>
</feature>
<keyword evidence="1" id="KW-0175">Coiled coil</keyword>
<gene>
    <name evidence="3" type="ORF">K8U88_04790</name>
</gene>
<comment type="caution">
    <text evidence="3">The sequence shown here is derived from an EMBL/GenBank/DDBJ whole genome shotgun (WGS) entry which is preliminary data.</text>
</comment>
<dbReference type="InterPro" id="IPR027417">
    <property type="entry name" value="P-loop_NTPase"/>
</dbReference>
<organism evidence="3 4">
    <name type="scientific">Levilactobacillus hammesii</name>
    <dbReference type="NCBI Taxonomy" id="267633"/>
    <lineage>
        <taxon>Bacteria</taxon>
        <taxon>Bacillati</taxon>
        <taxon>Bacillota</taxon>
        <taxon>Bacilli</taxon>
        <taxon>Lactobacillales</taxon>
        <taxon>Lactobacillaceae</taxon>
        <taxon>Levilactobacillus</taxon>
    </lineage>
</organism>
<name>A0A921EZA0_9LACO</name>
<dbReference type="Gene3D" id="3.40.50.300">
    <property type="entry name" value="P-loop containing nucleotide triphosphate hydrolases"/>
    <property type="match status" value="2"/>
</dbReference>
<reference evidence="3" key="1">
    <citation type="journal article" date="2021" name="PeerJ">
        <title>Extensive microbial diversity within the chicken gut microbiome revealed by metagenomics and culture.</title>
        <authorList>
            <person name="Gilroy R."/>
            <person name="Ravi A."/>
            <person name="Getino M."/>
            <person name="Pursley I."/>
            <person name="Horton D.L."/>
            <person name="Alikhan N.F."/>
            <person name="Baker D."/>
            <person name="Gharbi K."/>
            <person name="Hall N."/>
            <person name="Watson M."/>
            <person name="Adriaenssens E.M."/>
            <person name="Foster-Nyarko E."/>
            <person name="Jarju S."/>
            <person name="Secka A."/>
            <person name="Antonio M."/>
            <person name="Oren A."/>
            <person name="Chaudhuri R.R."/>
            <person name="La Ragione R."/>
            <person name="Hildebrand F."/>
            <person name="Pallen M.J."/>
        </authorList>
    </citation>
    <scope>NUCLEOTIDE SEQUENCE</scope>
    <source>
        <strain evidence="3">CHK173-2145</strain>
    </source>
</reference>
<dbReference type="Proteomes" id="UP000721920">
    <property type="component" value="Unassembled WGS sequence"/>
</dbReference>
<evidence type="ECO:0000313" key="4">
    <source>
        <dbReference type="Proteomes" id="UP000721920"/>
    </source>
</evidence>
<dbReference type="EMBL" id="DYXN01000071">
    <property type="protein sequence ID" value="HJE86887.1"/>
    <property type="molecule type" value="Genomic_DNA"/>
</dbReference>
<evidence type="ECO:0000313" key="3">
    <source>
        <dbReference type="EMBL" id="HJE86887.1"/>
    </source>
</evidence>
<feature type="coiled-coil region" evidence="1">
    <location>
        <begin position="327"/>
        <end position="403"/>
    </location>
</feature>
<evidence type="ECO:0000256" key="1">
    <source>
        <dbReference type="SAM" id="Coils"/>
    </source>
</evidence>
<evidence type="ECO:0000259" key="2">
    <source>
        <dbReference type="Pfam" id="PF13514"/>
    </source>
</evidence>
<dbReference type="InterPro" id="IPR038734">
    <property type="entry name" value="YhaN_AAA"/>
</dbReference>
<dbReference type="PANTHER" id="PTHR41259">
    <property type="entry name" value="DOUBLE-STRAND BREAK REPAIR RAD50 ATPASE, PUTATIVE-RELATED"/>
    <property type="match status" value="1"/>
</dbReference>
<dbReference type="SUPFAM" id="SSF52540">
    <property type="entry name" value="P-loop containing nucleoside triphosphate hydrolases"/>
    <property type="match status" value="1"/>
</dbReference>
<dbReference type="Pfam" id="PF13514">
    <property type="entry name" value="AAA_27"/>
    <property type="match status" value="1"/>
</dbReference>
<dbReference type="PANTHER" id="PTHR41259:SF1">
    <property type="entry name" value="DOUBLE-STRAND BREAK REPAIR RAD50 ATPASE, PUTATIVE-RELATED"/>
    <property type="match status" value="1"/>
</dbReference>
<protein>
    <submittedName>
        <fullName evidence="3">AAA family ATPase</fullName>
    </submittedName>
</protein>